<comment type="caution">
    <text evidence="8">The sequence shown here is derived from an EMBL/GenBank/DDBJ whole genome shotgun (WGS) entry which is preliminary data.</text>
</comment>
<evidence type="ECO:0000256" key="6">
    <source>
        <dbReference type="SAM" id="MobiDB-lite"/>
    </source>
</evidence>
<dbReference type="InterPro" id="IPR029526">
    <property type="entry name" value="PGBD"/>
</dbReference>
<dbReference type="GO" id="GO:0005634">
    <property type="term" value="C:nucleus"/>
    <property type="evidence" value="ECO:0007669"/>
    <property type="project" value="UniProtKB-SubCell"/>
</dbReference>
<feature type="compositionally biased region" description="Basic and acidic residues" evidence="6">
    <location>
        <begin position="14"/>
        <end position="29"/>
    </location>
</feature>
<name>A0AAV8XM01_9CUCU</name>
<keyword evidence="9" id="KW-1185">Reference proteome</keyword>
<dbReference type="Pfam" id="PF13843">
    <property type="entry name" value="DDE_Tnp_1_7"/>
    <property type="match status" value="1"/>
</dbReference>
<organism evidence="8 9">
    <name type="scientific">Rhamnusium bicolor</name>
    <dbReference type="NCBI Taxonomy" id="1586634"/>
    <lineage>
        <taxon>Eukaryota</taxon>
        <taxon>Metazoa</taxon>
        <taxon>Ecdysozoa</taxon>
        <taxon>Arthropoda</taxon>
        <taxon>Hexapoda</taxon>
        <taxon>Insecta</taxon>
        <taxon>Pterygota</taxon>
        <taxon>Neoptera</taxon>
        <taxon>Endopterygota</taxon>
        <taxon>Coleoptera</taxon>
        <taxon>Polyphaga</taxon>
        <taxon>Cucujiformia</taxon>
        <taxon>Chrysomeloidea</taxon>
        <taxon>Cerambycidae</taxon>
        <taxon>Lepturinae</taxon>
        <taxon>Rhagiini</taxon>
        <taxon>Rhamnusium</taxon>
    </lineage>
</organism>
<comment type="subcellular location">
    <subcellularLocation>
        <location evidence="1">Nucleus</location>
    </subcellularLocation>
</comment>
<dbReference type="PANTHER" id="PTHR46481">
    <property type="entry name" value="ZINC FINGER BED DOMAIN-CONTAINING PROTEIN 4"/>
    <property type="match status" value="1"/>
</dbReference>
<keyword evidence="5" id="KW-0539">Nucleus</keyword>
<dbReference type="AlphaFoldDB" id="A0AAV8XM01"/>
<feature type="region of interest" description="Disordered" evidence="6">
    <location>
        <begin position="1"/>
        <end position="29"/>
    </location>
</feature>
<dbReference type="PANTHER" id="PTHR46481:SF10">
    <property type="entry name" value="ZINC FINGER BED DOMAIN-CONTAINING PROTEIN 39"/>
    <property type="match status" value="1"/>
</dbReference>
<dbReference type="InterPro" id="IPR012337">
    <property type="entry name" value="RNaseH-like_sf"/>
</dbReference>
<feature type="domain" description="PiggyBac transposable element-derived protein" evidence="7">
    <location>
        <begin position="2"/>
        <end position="59"/>
    </location>
</feature>
<reference evidence="8" key="1">
    <citation type="journal article" date="2023" name="Insect Mol. Biol.">
        <title>Genome sequencing provides insights into the evolution of gene families encoding plant cell wall-degrading enzymes in longhorned beetles.</title>
        <authorList>
            <person name="Shin N.R."/>
            <person name="Okamura Y."/>
            <person name="Kirsch R."/>
            <person name="Pauchet Y."/>
        </authorList>
    </citation>
    <scope>NUCLEOTIDE SEQUENCE</scope>
    <source>
        <strain evidence="8">RBIC_L_NR</strain>
    </source>
</reference>
<keyword evidence="3" id="KW-0863">Zinc-finger</keyword>
<dbReference type="Proteomes" id="UP001162156">
    <property type="component" value="Unassembled WGS sequence"/>
</dbReference>
<evidence type="ECO:0000313" key="8">
    <source>
        <dbReference type="EMBL" id="KAJ8939918.1"/>
    </source>
</evidence>
<keyword evidence="4" id="KW-0862">Zinc</keyword>
<evidence type="ECO:0000256" key="2">
    <source>
        <dbReference type="ARBA" id="ARBA00022723"/>
    </source>
</evidence>
<sequence length="243" mass="27239">MIYESGTIKHHRKDLPNDARDDKTMKRGESDCRVSKDGLVFLKWMDRKAVHFLSNYLDPTVSLGLIGANENISKRGRPSSTPLNPFKVAVPQEIRFDSCAHMPVHGTSRRCAHCSTTALPHRTRWTCSRCDVACAAITVGVGAIWSARKQTLLDTMYLRGVENLQQKLSKVKSVCITIEHWTSSVNESYMGVTAHYIDDQFEMCSSLLQCSLFEGSHAATAIADGLRRILDHWNLTKDADNNN</sequence>
<evidence type="ECO:0000256" key="5">
    <source>
        <dbReference type="ARBA" id="ARBA00023242"/>
    </source>
</evidence>
<dbReference type="InterPro" id="IPR052035">
    <property type="entry name" value="ZnF_BED_domain_contain"/>
</dbReference>
<evidence type="ECO:0000259" key="7">
    <source>
        <dbReference type="Pfam" id="PF13843"/>
    </source>
</evidence>
<evidence type="ECO:0000256" key="3">
    <source>
        <dbReference type="ARBA" id="ARBA00022771"/>
    </source>
</evidence>
<accession>A0AAV8XM01</accession>
<gene>
    <name evidence="8" type="ORF">NQ314_010942</name>
</gene>
<evidence type="ECO:0000313" key="9">
    <source>
        <dbReference type="Proteomes" id="UP001162156"/>
    </source>
</evidence>
<protein>
    <recommendedName>
        <fullName evidence="7">PiggyBac transposable element-derived protein domain-containing protein</fullName>
    </recommendedName>
</protein>
<evidence type="ECO:0000256" key="1">
    <source>
        <dbReference type="ARBA" id="ARBA00004123"/>
    </source>
</evidence>
<evidence type="ECO:0000256" key="4">
    <source>
        <dbReference type="ARBA" id="ARBA00022833"/>
    </source>
</evidence>
<dbReference type="SUPFAM" id="SSF53098">
    <property type="entry name" value="Ribonuclease H-like"/>
    <property type="match status" value="1"/>
</dbReference>
<proteinExistence type="predicted"/>
<dbReference type="GO" id="GO:0008270">
    <property type="term" value="F:zinc ion binding"/>
    <property type="evidence" value="ECO:0007669"/>
    <property type="project" value="UniProtKB-KW"/>
</dbReference>
<dbReference type="EMBL" id="JANEYF010003031">
    <property type="protein sequence ID" value="KAJ8939918.1"/>
    <property type="molecule type" value="Genomic_DNA"/>
</dbReference>
<keyword evidence="2" id="KW-0479">Metal-binding</keyword>